<dbReference type="AlphaFoldDB" id="A0A850Q7C5"/>
<gene>
    <name evidence="2" type="ORF">HJ536_20345</name>
</gene>
<evidence type="ECO:0000256" key="1">
    <source>
        <dbReference type="SAM" id="SignalP"/>
    </source>
</evidence>
<comment type="caution">
    <text evidence="2">The sequence shown here is derived from an EMBL/GenBank/DDBJ whole genome shotgun (WGS) entry which is preliminary data.</text>
</comment>
<protein>
    <submittedName>
        <fullName evidence="2">Uncharacterized protein</fullName>
    </submittedName>
</protein>
<sequence>MLKLFALVSAFAGIGGAALAAPNVGTLYGRSGDWRIYAYRAGLDDTPFLGGNIGCFMTRSTWGPNDLSVIIPPIGWWAMEIPSSLPDDTALDVPYMLDSVKSSTTQRFVASEGRLSTLLDDVQISALGGGRVSRLTLVIGGNEQQYSLDGFGAATKLTRECHDRKGRK</sequence>
<feature type="chain" id="PRO_5032584696" evidence="1">
    <location>
        <begin position="21"/>
        <end position="168"/>
    </location>
</feature>
<keyword evidence="1" id="KW-0732">Signal</keyword>
<dbReference type="Proteomes" id="UP000592216">
    <property type="component" value="Unassembled WGS sequence"/>
</dbReference>
<feature type="signal peptide" evidence="1">
    <location>
        <begin position="1"/>
        <end position="20"/>
    </location>
</feature>
<reference evidence="2 3" key="1">
    <citation type="submission" date="2020-04" db="EMBL/GenBank/DDBJ databases">
        <title>Donghicola sp., a member of the Rhodobacteraceae family isolated from mangrove forest in Thailand.</title>
        <authorList>
            <person name="Charoenyingcharoen P."/>
            <person name="Yukphan P."/>
        </authorList>
    </citation>
    <scope>NUCLEOTIDE SEQUENCE [LARGE SCALE GENOMIC DNA]</scope>
    <source>
        <strain evidence="2 3">B5-SW-15</strain>
    </source>
</reference>
<dbReference type="RefSeq" id="WP_177159218.1">
    <property type="nucleotide sequence ID" value="NZ_JABCJE010000024.1"/>
</dbReference>
<evidence type="ECO:0000313" key="3">
    <source>
        <dbReference type="Proteomes" id="UP000592216"/>
    </source>
</evidence>
<organism evidence="2 3">
    <name type="scientific">Donghicola mangrovi</name>
    <dbReference type="NCBI Taxonomy" id="2729614"/>
    <lineage>
        <taxon>Bacteria</taxon>
        <taxon>Pseudomonadati</taxon>
        <taxon>Pseudomonadota</taxon>
        <taxon>Alphaproteobacteria</taxon>
        <taxon>Rhodobacterales</taxon>
        <taxon>Roseobacteraceae</taxon>
        <taxon>Donghicola</taxon>
    </lineage>
</organism>
<evidence type="ECO:0000313" key="2">
    <source>
        <dbReference type="EMBL" id="NVO25707.1"/>
    </source>
</evidence>
<dbReference type="EMBL" id="JABCJE010000024">
    <property type="protein sequence ID" value="NVO25707.1"/>
    <property type="molecule type" value="Genomic_DNA"/>
</dbReference>
<name>A0A850Q7C5_9RHOB</name>
<proteinExistence type="predicted"/>
<accession>A0A850Q7C5</accession>